<dbReference type="Proteomes" id="UP000482487">
    <property type="component" value="Unassembled WGS sequence"/>
</dbReference>
<dbReference type="AlphaFoldDB" id="A0A7C9IM40"/>
<dbReference type="RefSeq" id="WP_160960510.1">
    <property type="nucleotide sequence ID" value="NZ_WVUD01000013.1"/>
</dbReference>
<name>A0A7C9IM40_9BACT</name>
<feature type="transmembrane region" description="Helical" evidence="1">
    <location>
        <begin position="362"/>
        <end position="384"/>
    </location>
</feature>
<reference evidence="2 3" key="1">
    <citation type="submission" date="2020-01" db="EMBL/GenBank/DDBJ databases">
        <title>Genome sequence of Desulfovibrio aerotolerans DSM 16695(T).</title>
        <authorList>
            <person name="Karnachuk O."/>
            <person name="Avakyan M."/>
            <person name="Mardanov A."/>
            <person name="Kadnikov V."/>
            <person name="Ravin N."/>
        </authorList>
    </citation>
    <scope>NUCLEOTIDE SEQUENCE [LARGE SCALE GENOMIC DNA]</scope>
    <source>
        <strain evidence="2 3">DSM 16695</strain>
    </source>
</reference>
<gene>
    <name evidence="2" type="ORF">GTA51_09325</name>
</gene>
<dbReference type="InterPro" id="IPR036513">
    <property type="entry name" value="STAS_dom_sf"/>
</dbReference>
<dbReference type="Pfam" id="PF02405">
    <property type="entry name" value="MlaE"/>
    <property type="match status" value="1"/>
</dbReference>
<dbReference type="EMBL" id="WVUD01000013">
    <property type="protein sequence ID" value="MYL83326.1"/>
    <property type="molecule type" value="Genomic_DNA"/>
</dbReference>
<dbReference type="SUPFAM" id="SSF52091">
    <property type="entry name" value="SpoIIaa-like"/>
    <property type="match status" value="1"/>
</dbReference>
<dbReference type="InterPro" id="IPR030802">
    <property type="entry name" value="Permease_MalE"/>
</dbReference>
<keyword evidence="3" id="KW-1185">Reference proteome</keyword>
<sequence length="385" mass="40423">MTRAAASRPRADAPTRSLVVADGVLTLTIAGSWRMDQALPALDPVRQALEATPPPKTLAFACAGVTGWDSLFLTQCRAILALARQRGVTADLAGLPDGVASLLALAEKVPERQGAARTTAHAPFLDRMADLGIGSVQAVHNLLEFLGEVTLAAVALVRGKAVFQRSQLTTLIYQASIDALAIVSLISFLVGLILAFVGAIQLSQFGAQIYVSTIVGIAMIRVMGAIMTGIIMAGRTGAAYAAELGTMQVNEEIDALKTFGFSPTQFLVLPRMIALVLMMPLLCIYADLMGVMGGFVVGVFMLKINPIQYLTHTWQSVPLANFWIGLVHSTIFGVLVAMAGCYRGMHCGRSALGVGQATTSAVVTSILAIVIATAILTVACNIIGV</sequence>
<proteinExistence type="predicted"/>
<dbReference type="Gene3D" id="3.30.750.24">
    <property type="entry name" value="STAS domain"/>
    <property type="match status" value="1"/>
</dbReference>
<dbReference type="PANTHER" id="PTHR30188:SF3">
    <property type="entry name" value="ABC TRANSPORTER PERMEASE"/>
    <property type="match status" value="1"/>
</dbReference>
<protein>
    <recommendedName>
        <fullName evidence="4">ABC transporter permease</fullName>
    </recommendedName>
</protein>
<evidence type="ECO:0000313" key="2">
    <source>
        <dbReference type="EMBL" id="MYL83326.1"/>
    </source>
</evidence>
<feature type="transmembrane region" description="Helical" evidence="1">
    <location>
        <begin position="179"/>
        <end position="203"/>
    </location>
</feature>
<dbReference type="GO" id="GO:0043190">
    <property type="term" value="C:ATP-binding cassette (ABC) transporter complex"/>
    <property type="evidence" value="ECO:0007669"/>
    <property type="project" value="InterPro"/>
</dbReference>
<feature type="transmembrane region" description="Helical" evidence="1">
    <location>
        <begin position="209"/>
        <end position="233"/>
    </location>
</feature>
<evidence type="ECO:0000256" key="1">
    <source>
        <dbReference type="SAM" id="Phobius"/>
    </source>
</evidence>
<evidence type="ECO:0000313" key="3">
    <source>
        <dbReference type="Proteomes" id="UP000482487"/>
    </source>
</evidence>
<organism evidence="2 3">
    <name type="scientific">Solidesulfovibrio aerotolerans</name>
    <dbReference type="NCBI Taxonomy" id="295255"/>
    <lineage>
        <taxon>Bacteria</taxon>
        <taxon>Pseudomonadati</taxon>
        <taxon>Thermodesulfobacteriota</taxon>
        <taxon>Desulfovibrionia</taxon>
        <taxon>Desulfovibrionales</taxon>
        <taxon>Desulfovibrionaceae</taxon>
        <taxon>Solidesulfovibrio</taxon>
    </lineage>
</organism>
<dbReference type="GO" id="GO:0005548">
    <property type="term" value="F:phospholipid transporter activity"/>
    <property type="evidence" value="ECO:0007669"/>
    <property type="project" value="TreeGrafter"/>
</dbReference>
<keyword evidence="1" id="KW-0812">Transmembrane</keyword>
<keyword evidence="1" id="KW-1133">Transmembrane helix</keyword>
<feature type="transmembrane region" description="Helical" evidence="1">
    <location>
        <begin position="273"/>
        <end position="302"/>
    </location>
</feature>
<dbReference type="OrthoDB" id="9805022at2"/>
<accession>A0A7C9IM40</accession>
<dbReference type="PANTHER" id="PTHR30188">
    <property type="entry name" value="ABC TRANSPORTER PERMEASE PROTEIN-RELATED"/>
    <property type="match status" value="1"/>
</dbReference>
<evidence type="ECO:0008006" key="4">
    <source>
        <dbReference type="Google" id="ProtNLM"/>
    </source>
</evidence>
<feature type="transmembrane region" description="Helical" evidence="1">
    <location>
        <begin position="322"/>
        <end position="342"/>
    </location>
</feature>
<keyword evidence="1" id="KW-0472">Membrane</keyword>
<comment type="caution">
    <text evidence="2">The sequence shown here is derived from an EMBL/GenBank/DDBJ whole genome shotgun (WGS) entry which is preliminary data.</text>
</comment>